<organism evidence="2 3">
    <name type="scientific">Rousettus aegyptiacus</name>
    <name type="common">Egyptian fruit bat</name>
    <name type="synonym">Pteropus aegyptiacus</name>
    <dbReference type="NCBI Taxonomy" id="9407"/>
    <lineage>
        <taxon>Eukaryota</taxon>
        <taxon>Metazoa</taxon>
        <taxon>Chordata</taxon>
        <taxon>Craniata</taxon>
        <taxon>Vertebrata</taxon>
        <taxon>Euteleostomi</taxon>
        <taxon>Mammalia</taxon>
        <taxon>Eutheria</taxon>
        <taxon>Laurasiatheria</taxon>
        <taxon>Chiroptera</taxon>
        <taxon>Yinpterochiroptera</taxon>
        <taxon>Pteropodoidea</taxon>
        <taxon>Pteropodidae</taxon>
        <taxon>Rousettinae</taxon>
        <taxon>Rousettus</taxon>
    </lineage>
</organism>
<dbReference type="PANTHER" id="PTHR43512">
    <property type="entry name" value="TRANSLATION FACTOR GUF1-RELATED"/>
    <property type="match status" value="1"/>
</dbReference>
<dbReference type="Gene3D" id="3.40.50.300">
    <property type="entry name" value="P-loop containing nucleotide triphosphate hydrolases"/>
    <property type="match status" value="1"/>
</dbReference>
<gene>
    <name evidence="2" type="ORF">HJG63_006064</name>
</gene>
<dbReference type="EMBL" id="JACASE010000010">
    <property type="protein sequence ID" value="KAF6431317.1"/>
    <property type="molecule type" value="Genomic_DNA"/>
</dbReference>
<dbReference type="GO" id="GO:0005739">
    <property type="term" value="C:mitochondrion"/>
    <property type="evidence" value="ECO:0007669"/>
    <property type="project" value="TreeGrafter"/>
</dbReference>
<feature type="domain" description="Tr-type G" evidence="1">
    <location>
        <begin position="67"/>
        <end position="121"/>
    </location>
</feature>
<sequence>MRILVGRGWWRGRAITAWVSGAACRMLPWPLPALSRGAAAHSGALERRYSSAERKEKVDMSRFPFENISNFSIVAHVDHSKSTLADRLLELTGTIGKTNNNKQVLDKLQVERERGITVKSTDSISLL</sequence>
<reference evidence="2 3" key="1">
    <citation type="journal article" date="2020" name="Nature">
        <title>Six reference-quality genomes reveal evolution of bat adaptations.</title>
        <authorList>
            <person name="Jebb D."/>
            <person name="Huang Z."/>
            <person name="Pippel M."/>
            <person name="Hughes G.M."/>
            <person name="Lavrichenko K."/>
            <person name="Devanna P."/>
            <person name="Winkler S."/>
            <person name="Jermiin L.S."/>
            <person name="Skirmuntt E.C."/>
            <person name="Katzourakis A."/>
            <person name="Burkitt-Gray L."/>
            <person name="Ray D.A."/>
            <person name="Sullivan K.A.M."/>
            <person name="Roscito J.G."/>
            <person name="Kirilenko B.M."/>
            <person name="Davalos L.M."/>
            <person name="Corthals A.P."/>
            <person name="Power M.L."/>
            <person name="Jones G."/>
            <person name="Ransome R.D."/>
            <person name="Dechmann D.K.N."/>
            <person name="Locatelli A.G."/>
            <person name="Puechmaille S.J."/>
            <person name="Fedrigo O."/>
            <person name="Jarvis E.D."/>
            <person name="Hiller M."/>
            <person name="Vernes S.C."/>
            <person name="Myers E.W."/>
            <person name="Teeling E.C."/>
        </authorList>
    </citation>
    <scope>NUCLEOTIDE SEQUENCE [LARGE SCALE GENOMIC DNA]</scope>
    <source>
        <strain evidence="2">MRouAeg1</strain>
        <tissue evidence="2">Muscle</tissue>
    </source>
</reference>
<dbReference type="Pfam" id="PF00009">
    <property type="entry name" value="GTP_EFTU"/>
    <property type="match status" value="1"/>
</dbReference>
<evidence type="ECO:0000259" key="1">
    <source>
        <dbReference type="Pfam" id="PF00009"/>
    </source>
</evidence>
<dbReference type="InterPro" id="IPR031157">
    <property type="entry name" value="G_TR_CS"/>
</dbReference>
<dbReference type="SUPFAM" id="SSF52540">
    <property type="entry name" value="P-loop containing nucleoside triphosphate hydrolases"/>
    <property type="match status" value="1"/>
</dbReference>
<protein>
    <submittedName>
        <fullName evidence="2">GUF1-like protein, GTPase</fullName>
    </submittedName>
</protein>
<evidence type="ECO:0000313" key="2">
    <source>
        <dbReference type="EMBL" id="KAF6431317.1"/>
    </source>
</evidence>
<dbReference type="Proteomes" id="UP000593571">
    <property type="component" value="Unassembled WGS sequence"/>
</dbReference>
<dbReference type="GO" id="GO:0005525">
    <property type="term" value="F:GTP binding"/>
    <property type="evidence" value="ECO:0007669"/>
    <property type="project" value="InterPro"/>
</dbReference>
<proteinExistence type="predicted"/>
<dbReference type="InterPro" id="IPR006297">
    <property type="entry name" value="EF-4"/>
</dbReference>
<dbReference type="PROSITE" id="PS00301">
    <property type="entry name" value="G_TR_1"/>
    <property type="match status" value="1"/>
</dbReference>
<dbReference type="PROSITE" id="PS51257">
    <property type="entry name" value="PROKAR_LIPOPROTEIN"/>
    <property type="match status" value="1"/>
</dbReference>
<dbReference type="GO" id="GO:0097177">
    <property type="term" value="F:mitochondrial ribosome binding"/>
    <property type="evidence" value="ECO:0007669"/>
    <property type="project" value="TreeGrafter"/>
</dbReference>
<accession>A0A7J8E724</accession>
<keyword evidence="3" id="KW-1185">Reference proteome</keyword>
<dbReference type="InterPro" id="IPR000795">
    <property type="entry name" value="T_Tr_GTP-bd_dom"/>
</dbReference>
<dbReference type="PANTHER" id="PTHR43512:SF7">
    <property type="entry name" value="TRANSLATION FACTOR GUF1, MITOCHONDRIAL"/>
    <property type="match status" value="1"/>
</dbReference>
<dbReference type="GO" id="GO:0045727">
    <property type="term" value="P:positive regulation of translation"/>
    <property type="evidence" value="ECO:0007669"/>
    <property type="project" value="TreeGrafter"/>
</dbReference>
<dbReference type="GO" id="GO:0003924">
    <property type="term" value="F:GTPase activity"/>
    <property type="evidence" value="ECO:0007669"/>
    <property type="project" value="InterPro"/>
</dbReference>
<comment type="caution">
    <text evidence="2">The sequence shown here is derived from an EMBL/GenBank/DDBJ whole genome shotgun (WGS) entry which is preliminary data.</text>
</comment>
<dbReference type="InterPro" id="IPR027417">
    <property type="entry name" value="P-loop_NTPase"/>
</dbReference>
<evidence type="ECO:0000313" key="3">
    <source>
        <dbReference type="Proteomes" id="UP000593571"/>
    </source>
</evidence>
<name>A0A7J8E724_ROUAE</name>
<dbReference type="AlphaFoldDB" id="A0A7J8E724"/>